<keyword evidence="3" id="KW-1185">Reference proteome</keyword>
<evidence type="ECO:0000313" key="3">
    <source>
        <dbReference type="Proteomes" id="UP000286806"/>
    </source>
</evidence>
<dbReference type="Proteomes" id="UP000286806">
    <property type="component" value="Unassembled WGS sequence"/>
</dbReference>
<evidence type="ECO:0000259" key="1">
    <source>
        <dbReference type="PROSITE" id="PS50851"/>
    </source>
</evidence>
<evidence type="ECO:0000313" key="2">
    <source>
        <dbReference type="EMBL" id="GBL44248.1"/>
    </source>
</evidence>
<dbReference type="OrthoDB" id="5298045at2"/>
<gene>
    <name evidence="2" type="ORF">SFMTTN_0043</name>
</gene>
<dbReference type="GO" id="GO:0005829">
    <property type="term" value="C:cytosol"/>
    <property type="evidence" value="ECO:0007669"/>
    <property type="project" value="TreeGrafter"/>
</dbReference>
<dbReference type="PANTHER" id="PTHR22617:SF43">
    <property type="entry name" value="PROTEIN PILI"/>
    <property type="match status" value="1"/>
</dbReference>
<dbReference type="InterPro" id="IPR039315">
    <property type="entry name" value="CheW"/>
</dbReference>
<dbReference type="Gene3D" id="2.40.50.180">
    <property type="entry name" value="CheA-289, Domain 4"/>
    <property type="match status" value="1"/>
</dbReference>
<feature type="domain" description="CheW-like" evidence="1">
    <location>
        <begin position="27"/>
        <end position="165"/>
    </location>
</feature>
<dbReference type="PANTHER" id="PTHR22617">
    <property type="entry name" value="CHEMOTAXIS SENSOR HISTIDINE KINASE-RELATED"/>
    <property type="match status" value="1"/>
</dbReference>
<dbReference type="SMART" id="SM00260">
    <property type="entry name" value="CheW"/>
    <property type="match status" value="1"/>
</dbReference>
<name>A0A401J999_9PROT</name>
<organism evidence="2 3">
    <name type="scientific">Sulfuriferula multivorans</name>
    <dbReference type="NCBI Taxonomy" id="1559896"/>
    <lineage>
        <taxon>Bacteria</taxon>
        <taxon>Pseudomonadati</taxon>
        <taxon>Pseudomonadota</taxon>
        <taxon>Betaproteobacteria</taxon>
        <taxon>Nitrosomonadales</taxon>
        <taxon>Sulfuricellaceae</taxon>
        <taxon>Sulfuriferula</taxon>
    </lineage>
</organism>
<dbReference type="Gene3D" id="2.30.30.40">
    <property type="entry name" value="SH3 Domains"/>
    <property type="match status" value="1"/>
</dbReference>
<dbReference type="RefSeq" id="WP_124703098.1">
    <property type="nucleotide sequence ID" value="NZ_BGOW01000001.1"/>
</dbReference>
<dbReference type="InterPro" id="IPR002545">
    <property type="entry name" value="CheW-lke_dom"/>
</dbReference>
<dbReference type="InterPro" id="IPR036061">
    <property type="entry name" value="CheW-like_dom_sf"/>
</dbReference>
<dbReference type="EMBL" id="BGOW01000001">
    <property type="protein sequence ID" value="GBL44248.1"/>
    <property type="molecule type" value="Genomic_DNA"/>
</dbReference>
<proteinExistence type="predicted"/>
<sequence>MSKRVSLKQFQQDLSTRLQDANTRTTLATSLGVRVGDENWLVELGNISEVIAPGPWVRVPLAKAWLLGVANIRGKLYSVVDLSAFSGHATVTPGPDTRLLLVHSRFAVNAALLVDRTLGLRSTEQTSHKETSVSDTEWISRHYRDEQDVFWKVLDMGALVSHPAFLQAGI</sequence>
<dbReference type="SUPFAM" id="SSF50341">
    <property type="entry name" value="CheW-like"/>
    <property type="match status" value="1"/>
</dbReference>
<comment type="caution">
    <text evidence="2">The sequence shown here is derived from an EMBL/GenBank/DDBJ whole genome shotgun (WGS) entry which is preliminary data.</text>
</comment>
<dbReference type="Pfam" id="PF01584">
    <property type="entry name" value="CheW"/>
    <property type="match status" value="1"/>
</dbReference>
<dbReference type="GO" id="GO:0006935">
    <property type="term" value="P:chemotaxis"/>
    <property type="evidence" value="ECO:0007669"/>
    <property type="project" value="InterPro"/>
</dbReference>
<dbReference type="AlphaFoldDB" id="A0A401J999"/>
<accession>A0A401J999</accession>
<dbReference type="PROSITE" id="PS50851">
    <property type="entry name" value="CHEW"/>
    <property type="match status" value="1"/>
</dbReference>
<protein>
    <submittedName>
        <fullName evidence="2">Type IV pili signal transduction protein PilI</fullName>
    </submittedName>
</protein>
<reference evidence="2 3" key="1">
    <citation type="journal article" date="2019" name="Front. Microbiol.">
        <title>Genomes of Neutrophilic Sulfur-Oxidizing Chemolithoautotrophs Representing 9 Proteobacterial Species From 8 Genera.</title>
        <authorList>
            <person name="Watanabe T."/>
            <person name="Kojima H."/>
            <person name="Umezawa K."/>
            <person name="Hori C."/>
            <person name="Takasuka T.E."/>
            <person name="Kato Y."/>
            <person name="Fukui M."/>
        </authorList>
    </citation>
    <scope>NUCLEOTIDE SEQUENCE [LARGE SCALE GENOMIC DNA]</scope>
    <source>
        <strain evidence="2 3">TTN</strain>
    </source>
</reference>
<dbReference type="GO" id="GO:0007165">
    <property type="term" value="P:signal transduction"/>
    <property type="evidence" value="ECO:0007669"/>
    <property type="project" value="InterPro"/>
</dbReference>